<dbReference type="Gene3D" id="1.20.140.150">
    <property type="match status" value="1"/>
</dbReference>
<gene>
    <name evidence="6" type="ORF">MEDL_44223</name>
</gene>
<accession>A0A8S3TRM6</accession>
<dbReference type="Pfam" id="PF00822">
    <property type="entry name" value="PMP22_Claudin"/>
    <property type="match status" value="1"/>
</dbReference>
<keyword evidence="4 5" id="KW-0472">Membrane</keyword>
<organism evidence="6 7">
    <name type="scientific">Mytilus edulis</name>
    <name type="common">Blue mussel</name>
    <dbReference type="NCBI Taxonomy" id="6550"/>
    <lineage>
        <taxon>Eukaryota</taxon>
        <taxon>Metazoa</taxon>
        <taxon>Spiralia</taxon>
        <taxon>Lophotrochozoa</taxon>
        <taxon>Mollusca</taxon>
        <taxon>Bivalvia</taxon>
        <taxon>Autobranchia</taxon>
        <taxon>Pteriomorphia</taxon>
        <taxon>Mytilida</taxon>
        <taxon>Mytiloidea</taxon>
        <taxon>Mytilidae</taxon>
        <taxon>Mytilinae</taxon>
        <taxon>Mytilus</taxon>
    </lineage>
</organism>
<dbReference type="OrthoDB" id="6174705at2759"/>
<evidence type="ECO:0000256" key="4">
    <source>
        <dbReference type="ARBA" id="ARBA00023136"/>
    </source>
</evidence>
<dbReference type="GO" id="GO:0016020">
    <property type="term" value="C:membrane"/>
    <property type="evidence" value="ECO:0007669"/>
    <property type="project" value="UniProtKB-SubCell"/>
</dbReference>
<name>A0A8S3TRM6_MYTED</name>
<protein>
    <submittedName>
        <fullName evidence="6">CLDN</fullName>
    </submittedName>
</protein>
<keyword evidence="7" id="KW-1185">Reference proteome</keyword>
<evidence type="ECO:0000313" key="7">
    <source>
        <dbReference type="Proteomes" id="UP000683360"/>
    </source>
</evidence>
<keyword evidence="3 5" id="KW-1133">Transmembrane helix</keyword>
<dbReference type="EMBL" id="CAJPWZ010002145">
    <property type="protein sequence ID" value="CAG2231428.1"/>
    <property type="molecule type" value="Genomic_DNA"/>
</dbReference>
<evidence type="ECO:0000256" key="5">
    <source>
        <dbReference type="SAM" id="Phobius"/>
    </source>
</evidence>
<keyword evidence="2 5" id="KW-0812">Transmembrane</keyword>
<sequence length="260" mass="28683">MDRYRQIHFGFRIPMITLPIGCLFQLISLASPYWIKIKISSLIQSVDIHLGLWRACFALNNAKPECSSDMSDNPDWFRATQACAILGLIFAVVAMVSLYLKNCSSFQNKALGLLAMVSSFAAAIMIVIGVSVFAVKMTDLLLPTGKTRLEIGTDYLNWGVSHELFDVVKRQQNFPYPNVILKKRLCPRKLTGDSGESKLGNDCYALYLTSVGEFKDDLKNALSIKSSSSSNQALSCTDEISGSQNDAIFNLAVKDSSSIK</sequence>
<comment type="caution">
    <text evidence="6">The sequence shown here is derived from an EMBL/GenBank/DDBJ whole genome shotgun (WGS) entry which is preliminary data.</text>
</comment>
<comment type="subcellular location">
    <subcellularLocation>
        <location evidence="1">Membrane</location>
        <topology evidence="1">Multi-pass membrane protein</topology>
    </subcellularLocation>
</comment>
<evidence type="ECO:0000256" key="2">
    <source>
        <dbReference type="ARBA" id="ARBA00022692"/>
    </source>
</evidence>
<dbReference type="AlphaFoldDB" id="A0A8S3TRM6"/>
<evidence type="ECO:0000256" key="3">
    <source>
        <dbReference type="ARBA" id="ARBA00022989"/>
    </source>
</evidence>
<reference evidence="6" key="1">
    <citation type="submission" date="2021-03" db="EMBL/GenBank/DDBJ databases">
        <authorList>
            <person name="Bekaert M."/>
        </authorList>
    </citation>
    <scope>NUCLEOTIDE SEQUENCE</scope>
</reference>
<proteinExistence type="predicted"/>
<dbReference type="InterPro" id="IPR004031">
    <property type="entry name" value="PMP22/EMP/MP20/Claudin"/>
</dbReference>
<evidence type="ECO:0000313" key="6">
    <source>
        <dbReference type="EMBL" id="CAG2231428.1"/>
    </source>
</evidence>
<feature type="transmembrane region" description="Helical" evidence="5">
    <location>
        <begin position="12"/>
        <end position="35"/>
    </location>
</feature>
<feature type="transmembrane region" description="Helical" evidence="5">
    <location>
        <begin position="112"/>
        <end position="135"/>
    </location>
</feature>
<feature type="transmembrane region" description="Helical" evidence="5">
    <location>
        <begin position="79"/>
        <end position="100"/>
    </location>
</feature>
<evidence type="ECO:0000256" key="1">
    <source>
        <dbReference type="ARBA" id="ARBA00004141"/>
    </source>
</evidence>
<dbReference type="Proteomes" id="UP000683360">
    <property type="component" value="Unassembled WGS sequence"/>
</dbReference>